<evidence type="ECO:0000313" key="3">
    <source>
        <dbReference type="Proteomes" id="UP000055590"/>
    </source>
</evidence>
<dbReference type="Proteomes" id="UP000055590">
    <property type="component" value="Chromosome"/>
</dbReference>
<dbReference type="AlphaFoldDB" id="A0A0K1PEU8"/>
<dbReference type="STRING" id="1391653.AKJ08_2031"/>
<name>A0A0K1PEU8_9BACT</name>
<accession>A0A0K1PEU8</accession>
<evidence type="ECO:0000313" key="2">
    <source>
        <dbReference type="EMBL" id="AKU91644.1"/>
    </source>
</evidence>
<organism evidence="2 3">
    <name type="scientific">Vulgatibacter incomptus</name>
    <dbReference type="NCBI Taxonomy" id="1391653"/>
    <lineage>
        <taxon>Bacteria</taxon>
        <taxon>Pseudomonadati</taxon>
        <taxon>Myxococcota</taxon>
        <taxon>Myxococcia</taxon>
        <taxon>Myxococcales</taxon>
        <taxon>Cystobacterineae</taxon>
        <taxon>Vulgatibacteraceae</taxon>
        <taxon>Vulgatibacter</taxon>
    </lineage>
</organism>
<reference evidence="2 3" key="1">
    <citation type="submission" date="2015-08" db="EMBL/GenBank/DDBJ databases">
        <authorList>
            <person name="Babu N.S."/>
            <person name="Beckwith C.J."/>
            <person name="Beseler K.G."/>
            <person name="Brison A."/>
            <person name="Carone J.V."/>
            <person name="Caskin T.P."/>
            <person name="Diamond M."/>
            <person name="Durham M.E."/>
            <person name="Foxe J.M."/>
            <person name="Go M."/>
            <person name="Henderson B.A."/>
            <person name="Jones I.B."/>
            <person name="McGettigan J.A."/>
            <person name="Micheletti S.J."/>
            <person name="Nasrallah M.E."/>
            <person name="Ortiz D."/>
            <person name="Piller C.R."/>
            <person name="Privatt S.R."/>
            <person name="Schneider S.L."/>
            <person name="Sharp S."/>
            <person name="Smith T.C."/>
            <person name="Stanton J.D."/>
            <person name="Ullery H.E."/>
            <person name="Wilson R.J."/>
            <person name="Serrano M.G."/>
            <person name="Buck G."/>
            <person name="Lee V."/>
            <person name="Wang Y."/>
            <person name="Carvalho R."/>
            <person name="Voegtly L."/>
            <person name="Shi R."/>
            <person name="Duckworth R."/>
            <person name="Johnson A."/>
            <person name="Loviza R."/>
            <person name="Walstead R."/>
            <person name="Shah Z."/>
            <person name="Kiflezghi M."/>
            <person name="Wade K."/>
            <person name="Ball S.L."/>
            <person name="Bradley K.W."/>
            <person name="Asai D.J."/>
            <person name="Bowman C.A."/>
            <person name="Russell D.A."/>
            <person name="Pope W.H."/>
            <person name="Jacobs-Sera D."/>
            <person name="Hendrix R.W."/>
            <person name="Hatfull G.F."/>
        </authorList>
    </citation>
    <scope>NUCLEOTIDE SEQUENCE [LARGE SCALE GENOMIC DNA]</scope>
    <source>
        <strain evidence="2 3">DSM 27710</strain>
    </source>
</reference>
<evidence type="ECO:0000259" key="1">
    <source>
        <dbReference type="SMART" id="SM00953"/>
    </source>
</evidence>
<feature type="domain" description="RES" evidence="1">
    <location>
        <begin position="1"/>
        <end position="107"/>
    </location>
</feature>
<gene>
    <name evidence="2" type="ORF">AKJ08_2031</name>
</gene>
<dbReference type="KEGG" id="vin:AKJ08_2031"/>
<protein>
    <recommendedName>
        <fullName evidence="1">RES domain-containing protein</fullName>
    </recommendedName>
</protein>
<sequence length="120" mass="13268">MVYTADSLALAALETFVHVDPALVPDDLVAVSASIPDDASVVRLEDADLPRDWNRMPAPNEVKDLGSEWIRGRKSLLLVVSSAIIPVERCVLINPAHPEFARVEVHEPLPFTFDGRLWKS</sequence>
<dbReference type="SMART" id="SM00953">
    <property type="entry name" value="RES"/>
    <property type="match status" value="1"/>
</dbReference>
<dbReference type="EMBL" id="CP012332">
    <property type="protein sequence ID" value="AKU91644.1"/>
    <property type="molecule type" value="Genomic_DNA"/>
</dbReference>
<dbReference type="Pfam" id="PF08808">
    <property type="entry name" value="RES"/>
    <property type="match status" value="1"/>
</dbReference>
<dbReference type="PATRIC" id="fig|1391653.3.peg.2125"/>
<keyword evidence="3" id="KW-1185">Reference proteome</keyword>
<proteinExistence type="predicted"/>
<dbReference type="InterPro" id="IPR014914">
    <property type="entry name" value="RES_dom"/>
</dbReference>